<name>A0A0R2L6V2_9LACO</name>
<evidence type="ECO:0000313" key="3">
    <source>
        <dbReference type="EMBL" id="TLQ04078.1"/>
    </source>
</evidence>
<sequence>MKNFFSIKNVFSVRNLTIMALLAALDVVLARYTTIHLTPQFTLVSFEYIPAAIVSALFGPWAGIVFGLVSDTVGYFANPVGPYLPVWAISAMTANLIQSVFLYRGKFSWWRILIARLLVMLIVTMGLNFIWQSMYFGAAAAAYYNSARIISNLVQLPIQVILIRVFGQMALRTVSRLNASRQSV</sequence>
<keyword evidence="1" id="KW-1133">Transmembrane helix</keyword>
<evidence type="ECO:0000313" key="2">
    <source>
        <dbReference type="EMBL" id="KRN94455.1"/>
    </source>
</evidence>
<dbReference type="GO" id="GO:0022857">
    <property type="term" value="F:transmembrane transporter activity"/>
    <property type="evidence" value="ECO:0007669"/>
    <property type="project" value="InterPro"/>
</dbReference>
<feature type="transmembrane region" description="Helical" evidence="1">
    <location>
        <begin position="81"/>
        <end position="103"/>
    </location>
</feature>
<proteinExistence type="predicted"/>
<accession>A0A0R2L6V2</accession>
<dbReference type="AlphaFoldDB" id="A0A0R2L6V2"/>
<dbReference type="EMBL" id="JQBX01000005">
    <property type="protein sequence ID" value="KRN94455.1"/>
    <property type="molecule type" value="Genomic_DNA"/>
</dbReference>
<dbReference type="Gene3D" id="1.10.1760.20">
    <property type="match status" value="1"/>
</dbReference>
<dbReference type="EMBL" id="VBTH01000010">
    <property type="protein sequence ID" value="TLQ04078.1"/>
    <property type="molecule type" value="Genomic_DNA"/>
</dbReference>
<dbReference type="OrthoDB" id="4624at2"/>
<dbReference type="InterPro" id="IPR024529">
    <property type="entry name" value="ECF_trnsprt_substrate-spec"/>
</dbReference>
<dbReference type="PATRIC" id="fig|331679.3.peg.1412"/>
<reference evidence="2 4" key="1">
    <citation type="journal article" date="2015" name="Genome Announc.">
        <title>Expanding the biotechnology potential of lactobacilli through comparative genomics of 213 strains and associated genera.</title>
        <authorList>
            <person name="Sun Z."/>
            <person name="Harris H.M."/>
            <person name="McCann A."/>
            <person name="Guo C."/>
            <person name="Argimon S."/>
            <person name="Zhang W."/>
            <person name="Yang X."/>
            <person name="Jeffery I.B."/>
            <person name="Cooney J.C."/>
            <person name="Kagawa T.F."/>
            <person name="Liu W."/>
            <person name="Song Y."/>
            <person name="Salvetti E."/>
            <person name="Wrobel A."/>
            <person name="Rasinkangas P."/>
            <person name="Parkhill J."/>
            <person name="Rea M.C."/>
            <person name="O'Sullivan O."/>
            <person name="Ritari J."/>
            <person name="Douillard F.P."/>
            <person name="Paul Ross R."/>
            <person name="Yang R."/>
            <person name="Briner A.E."/>
            <person name="Felis G.E."/>
            <person name="de Vos W.M."/>
            <person name="Barrangou R."/>
            <person name="Klaenhammer T.R."/>
            <person name="Caufield P.W."/>
            <person name="Cui Y."/>
            <person name="Zhang H."/>
            <person name="O'Toole P.W."/>
        </authorList>
    </citation>
    <scope>NUCLEOTIDE SEQUENCE [LARGE SCALE GENOMIC DNA]</scope>
    <source>
        <strain evidence="2 4">DSM 18001</strain>
    </source>
</reference>
<keyword evidence="1" id="KW-0812">Transmembrane</keyword>
<dbReference type="Proteomes" id="UP000305541">
    <property type="component" value="Unassembled WGS sequence"/>
</dbReference>
<reference evidence="3 5" key="2">
    <citation type="submission" date="2019-05" db="EMBL/GenBank/DDBJ databases">
        <title>The metagenome of a microbial culture collection derived from dairy environment covers the genomic content of the human microbiome.</title>
        <authorList>
            <person name="Roder T."/>
            <person name="Wuthrich D."/>
            <person name="Sattari Z."/>
            <person name="Von Ah U."/>
            <person name="Bar C."/>
            <person name="Ronchi F."/>
            <person name="Macpherson A.J."/>
            <person name="Ganal-Vonarburg S.C."/>
            <person name="Bruggmann R."/>
            <person name="Vergeres G."/>
        </authorList>
    </citation>
    <scope>NUCLEOTIDE SEQUENCE [LARGE SCALE GENOMIC DNA]</scope>
    <source>
        <strain evidence="3 5">FAM 18815</strain>
    </source>
</reference>
<feature type="transmembrane region" description="Helical" evidence="1">
    <location>
        <begin position="109"/>
        <end position="131"/>
    </location>
</feature>
<dbReference type="RefSeq" id="WP_057802229.1">
    <property type="nucleotide sequence ID" value="NZ_JQBX01000005.1"/>
</dbReference>
<comment type="caution">
    <text evidence="2">The sequence shown here is derived from an EMBL/GenBank/DDBJ whole genome shotgun (WGS) entry which is preliminary data.</text>
</comment>
<keyword evidence="4" id="KW-1185">Reference proteome</keyword>
<dbReference type="STRING" id="331679.IV81_GL001379"/>
<dbReference type="NCBIfam" id="TIGR04518">
    <property type="entry name" value="ECF_S_folT_fam"/>
    <property type="match status" value="1"/>
</dbReference>
<evidence type="ECO:0000256" key="1">
    <source>
        <dbReference type="SAM" id="Phobius"/>
    </source>
</evidence>
<evidence type="ECO:0000313" key="4">
    <source>
        <dbReference type="Proteomes" id="UP000051859"/>
    </source>
</evidence>
<feature type="transmembrane region" description="Helical" evidence="1">
    <location>
        <begin position="46"/>
        <end position="69"/>
    </location>
</feature>
<dbReference type="Proteomes" id="UP000051859">
    <property type="component" value="Unassembled WGS sequence"/>
</dbReference>
<dbReference type="InterPro" id="IPR030949">
    <property type="entry name" value="ECF_S_folate_fam"/>
</dbReference>
<keyword evidence="1" id="KW-0472">Membrane</keyword>
<evidence type="ECO:0000313" key="5">
    <source>
        <dbReference type="Proteomes" id="UP000305541"/>
    </source>
</evidence>
<dbReference type="Pfam" id="PF12822">
    <property type="entry name" value="ECF_trnsprt"/>
    <property type="match status" value="1"/>
</dbReference>
<gene>
    <name evidence="3" type="ORF">FEZ51_06530</name>
    <name evidence="2" type="ORF">IV81_GL001379</name>
</gene>
<organism evidence="2 4">
    <name type="scientific">Pediococcus stilesii</name>
    <dbReference type="NCBI Taxonomy" id="331679"/>
    <lineage>
        <taxon>Bacteria</taxon>
        <taxon>Bacillati</taxon>
        <taxon>Bacillota</taxon>
        <taxon>Bacilli</taxon>
        <taxon>Lactobacillales</taxon>
        <taxon>Lactobacillaceae</taxon>
        <taxon>Pediococcus</taxon>
    </lineage>
</organism>
<protein>
    <submittedName>
        <fullName evidence="3">Folate family ECF transporter S component</fullName>
    </submittedName>
</protein>